<accession>A0ABW7FSK6</accession>
<dbReference type="Gene3D" id="2.40.50.320">
    <property type="entry name" value="Copper binding periplasmic protein CusF"/>
    <property type="match status" value="1"/>
</dbReference>
<dbReference type="RefSeq" id="WP_394458685.1">
    <property type="nucleotide sequence ID" value="NZ_JBIGHZ010000001.1"/>
</dbReference>
<feature type="chain" id="PRO_5047463813" evidence="1">
    <location>
        <begin position="22"/>
        <end position="113"/>
    </location>
</feature>
<feature type="signal peptide" evidence="1">
    <location>
        <begin position="1"/>
        <end position="21"/>
    </location>
</feature>
<sequence>MKLTHHLILCTLALTGLSAQAHHHDSAEAPAATASAAQGEEWVAAEVRRIDPEQRKLTLRHGDIKSMQMMGMTMVFKADAGVSLEGLAVGDRIEFRPVRRSEGFVLLAWRRQP</sequence>
<dbReference type="EMBL" id="JBIGHZ010000001">
    <property type="protein sequence ID" value="MFG6447319.1"/>
    <property type="molecule type" value="Genomic_DNA"/>
</dbReference>
<dbReference type="Proteomes" id="UP001606099">
    <property type="component" value="Unassembled WGS sequence"/>
</dbReference>
<dbReference type="InterPro" id="IPR021647">
    <property type="entry name" value="CusF_Ec"/>
</dbReference>
<dbReference type="InterPro" id="IPR042230">
    <property type="entry name" value="CusF_sf"/>
</dbReference>
<evidence type="ECO:0000256" key="1">
    <source>
        <dbReference type="SAM" id="SignalP"/>
    </source>
</evidence>
<name>A0ABW7FSK6_9BURK</name>
<evidence type="ECO:0000313" key="2">
    <source>
        <dbReference type="EMBL" id="MFG6447319.1"/>
    </source>
</evidence>
<reference evidence="2 3" key="1">
    <citation type="submission" date="2024-08" db="EMBL/GenBank/DDBJ databases">
        <authorList>
            <person name="Lu H."/>
        </authorList>
    </citation>
    <scope>NUCLEOTIDE SEQUENCE [LARGE SCALE GENOMIC DNA]</scope>
    <source>
        <strain evidence="2 3">BYS180W</strain>
    </source>
</reference>
<gene>
    <name evidence="2" type="ORF">ACG0Z6_03575</name>
</gene>
<protein>
    <submittedName>
        <fullName evidence="2">Copper-binding protein</fullName>
    </submittedName>
</protein>
<keyword evidence="3" id="KW-1185">Reference proteome</keyword>
<dbReference type="Pfam" id="PF11604">
    <property type="entry name" value="CusF_Ec"/>
    <property type="match status" value="1"/>
</dbReference>
<proteinExistence type="predicted"/>
<comment type="caution">
    <text evidence="2">The sequence shown here is derived from an EMBL/GenBank/DDBJ whole genome shotgun (WGS) entry which is preliminary data.</text>
</comment>
<evidence type="ECO:0000313" key="3">
    <source>
        <dbReference type="Proteomes" id="UP001606099"/>
    </source>
</evidence>
<organism evidence="2 3">
    <name type="scientific">Roseateles rivi</name>
    <dbReference type="NCBI Taxonomy" id="3299028"/>
    <lineage>
        <taxon>Bacteria</taxon>
        <taxon>Pseudomonadati</taxon>
        <taxon>Pseudomonadota</taxon>
        <taxon>Betaproteobacteria</taxon>
        <taxon>Burkholderiales</taxon>
        <taxon>Sphaerotilaceae</taxon>
        <taxon>Roseateles</taxon>
    </lineage>
</organism>
<keyword evidence="1" id="KW-0732">Signal</keyword>